<dbReference type="Gene3D" id="3.40.50.1980">
    <property type="entry name" value="Nitrogenase molybdenum iron protein domain"/>
    <property type="match status" value="2"/>
</dbReference>
<keyword evidence="4" id="KW-1185">Reference proteome</keyword>
<feature type="domain" description="Fe/B12 periplasmic-binding" evidence="2">
    <location>
        <begin position="62"/>
        <end position="323"/>
    </location>
</feature>
<evidence type="ECO:0000259" key="2">
    <source>
        <dbReference type="PROSITE" id="PS50983"/>
    </source>
</evidence>
<sequence length="327" mass="35246">MSARFVKYSAIRTGIIVFLGLLVAFAGGCAGKSQVPNQPPVSSGQFTDSTGYVLTLPQKPQKIVSLLSSTDEILMGLVAPERIAALTYLADDSGISNISGQAKAVSRKIRANAESVIALQPDLVIISDWQPPELIQTLRETGMPVYVYKMPTSIAEIKQAIMAIAQVVGEDEAGSRLVAEMDQQLAQIAGQVKQVPDDKRQVIIRYTVMGGSDGKGSTFDDICRHAGVVNGAAAAGLEMNDSLTKEQLVAVNPDIILLPLWDYAGKTDLQKLAVELQEDPALQGVKAIRRHKLISVPDSHLVCTSQYIVQGVWDVARVAYPDYVKDE</sequence>
<dbReference type="PROSITE" id="PS50983">
    <property type="entry name" value="FE_B12_PBP"/>
    <property type="match status" value="1"/>
</dbReference>
<dbReference type="Pfam" id="PF01497">
    <property type="entry name" value="Peripla_BP_2"/>
    <property type="match status" value="1"/>
</dbReference>
<evidence type="ECO:0000313" key="3">
    <source>
        <dbReference type="EMBL" id="XFO71013.1"/>
    </source>
</evidence>
<gene>
    <name evidence="3" type="ORF">SPACI_010130</name>
</gene>
<reference evidence="3" key="1">
    <citation type="submission" date="2024-05" db="EMBL/GenBank/DDBJ databases">
        <title>Isolation and characterization of Sporomusa carbonis sp. nov., a carboxydotrophic hydrogenogen in the genus of Sporomusa isolated from a charcoal burning pile.</title>
        <authorList>
            <person name="Boeer T."/>
            <person name="Rosenbaum F."/>
            <person name="Eysell L."/>
            <person name="Mueller V."/>
            <person name="Daniel R."/>
            <person name="Poehlein A."/>
        </authorList>
    </citation>
    <scope>NUCLEOTIDE SEQUENCE [LARGE SCALE GENOMIC DNA]</scope>
    <source>
        <strain evidence="3">DSM 3132</strain>
    </source>
</reference>
<comment type="similarity">
    <text evidence="1">Belongs to the bacterial solute-binding protein 8 family.</text>
</comment>
<evidence type="ECO:0000256" key="1">
    <source>
        <dbReference type="ARBA" id="ARBA00008814"/>
    </source>
</evidence>
<dbReference type="EMBL" id="CP155571">
    <property type="protein sequence ID" value="XFO71013.1"/>
    <property type="molecule type" value="Genomic_DNA"/>
</dbReference>
<dbReference type="PROSITE" id="PS51257">
    <property type="entry name" value="PROKAR_LIPOPROTEIN"/>
    <property type="match status" value="1"/>
</dbReference>
<dbReference type="PANTHER" id="PTHR30535">
    <property type="entry name" value="VITAMIN B12-BINDING PROTEIN"/>
    <property type="match status" value="1"/>
</dbReference>
<dbReference type="InterPro" id="IPR050902">
    <property type="entry name" value="ABC_Transporter_SBP"/>
</dbReference>
<name>A0ABZ3IYN9_SPOA4</name>
<dbReference type="InterPro" id="IPR002491">
    <property type="entry name" value="ABC_transptr_periplasmic_BD"/>
</dbReference>
<dbReference type="Proteomes" id="UP000216052">
    <property type="component" value="Chromosome"/>
</dbReference>
<dbReference type="PANTHER" id="PTHR30535:SF34">
    <property type="entry name" value="MOLYBDATE-BINDING PROTEIN MOLA"/>
    <property type="match status" value="1"/>
</dbReference>
<protein>
    <recommendedName>
        <fullName evidence="2">Fe/B12 periplasmic-binding domain-containing protein</fullName>
    </recommendedName>
</protein>
<dbReference type="SUPFAM" id="SSF53807">
    <property type="entry name" value="Helical backbone' metal receptor"/>
    <property type="match status" value="1"/>
</dbReference>
<dbReference type="RefSeq" id="WP_169716940.1">
    <property type="nucleotide sequence ID" value="NZ_CP155571.1"/>
</dbReference>
<organism evidence="3 4">
    <name type="scientific">Sporomusa acidovorans (strain ATCC 49682 / DSM 3132 / Mol)</name>
    <dbReference type="NCBI Taxonomy" id="1123286"/>
    <lineage>
        <taxon>Bacteria</taxon>
        <taxon>Bacillati</taxon>
        <taxon>Bacillota</taxon>
        <taxon>Negativicutes</taxon>
        <taxon>Selenomonadales</taxon>
        <taxon>Sporomusaceae</taxon>
        <taxon>Sporomusa</taxon>
    </lineage>
</organism>
<accession>A0ABZ3IYN9</accession>
<evidence type="ECO:0000313" key="4">
    <source>
        <dbReference type="Proteomes" id="UP000216052"/>
    </source>
</evidence>
<proteinExistence type="inferred from homology"/>